<evidence type="ECO:0000259" key="8">
    <source>
        <dbReference type="PROSITE" id="PS50928"/>
    </source>
</evidence>
<dbReference type="Pfam" id="PF19300">
    <property type="entry name" value="BPD_transp_1_N"/>
    <property type="match status" value="1"/>
</dbReference>
<dbReference type="Pfam" id="PF00528">
    <property type="entry name" value="BPD_transp_1"/>
    <property type="match status" value="1"/>
</dbReference>
<dbReference type="GO" id="GO:0055085">
    <property type="term" value="P:transmembrane transport"/>
    <property type="evidence" value="ECO:0007669"/>
    <property type="project" value="InterPro"/>
</dbReference>
<dbReference type="PANTHER" id="PTHR43163">
    <property type="entry name" value="DIPEPTIDE TRANSPORT SYSTEM PERMEASE PROTEIN DPPB-RELATED"/>
    <property type="match status" value="1"/>
</dbReference>
<dbReference type="PROSITE" id="PS50928">
    <property type="entry name" value="ABC_TM1"/>
    <property type="match status" value="1"/>
</dbReference>
<feature type="transmembrane region" description="Helical" evidence="7">
    <location>
        <begin position="238"/>
        <end position="260"/>
    </location>
</feature>
<dbReference type="AlphaFoldDB" id="A0A444Q6F2"/>
<keyword evidence="6 7" id="KW-0472">Membrane</keyword>
<keyword evidence="3" id="KW-1003">Cell membrane</keyword>
<evidence type="ECO:0000256" key="3">
    <source>
        <dbReference type="ARBA" id="ARBA00022475"/>
    </source>
</evidence>
<evidence type="ECO:0000256" key="1">
    <source>
        <dbReference type="ARBA" id="ARBA00004651"/>
    </source>
</evidence>
<evidence type="ECO:0000256" key="6">
    <source>
        <dbReference type="ARBA" id="ARBA00023136"/>
    </source>
</evidence>
<feature type="transmembrane region" description="Helical" evidence="7">
    <location>
        <begin position="280"/>
        <end position="299"/>
    </location>
</feature>
<dbReference type="Gene3D" id="1.10.3720.10">
    <property type="entry name" value="MetI-like"/>
    <property type="match status" value="1"/>
</dbReference>
<evidence type="ECO:0000256" key="2">
    <source>
        <dbReference type="ARBA" id="ARBA00022448"/>
    </source>
</evidence>
<keyword evidence="4 7" id="KW-0812">Transmembrane</keyword>
<dbReference type="CDD" id="cd06261">
    <property type="entry name" value="TM_PBP2"/>
    <property type="match status" value="1"/>
</dbReference>
<dbReference type="InterPro" id="IPR000515">
    <property type="entry name" value="MetI-like"/>
</dbReference>
<keyword evidence="5 7" id="KW-1133">Transmembrane helix</keyword>
<dbReference type="PANTHER" id="PTHR43163:SF6">
    <property type="entry name" value="DIPEPTIDE TRANSPORT SYSTEM PERMEASE PROTEIN DPPB-RELATED"/>
    <property type="match status" value="1"/>
</dbReference>
<dbReference type="GO" id="GO:0005886">
    <property type="term" value="C:plasma membrane"/>
    <property type="evidence" value="ECO:0007669"/>
    <property type="project" value="UniProtKB-SubCell"/>
</dbReference>
<dbReference type="RefSeq" id="WP_128499181.1">
    <property type="nucleotide sequence ID" value="NZ_RZNC01000004.1"/>
</dbReference>
<dbReference type="Proteomes" id="UP000288603">
    <property type="component" value="Unassembled WGS sequence"/>
</dbReference>
<evidence type="ECO:0000313" key="10">
    <source>
        <dbReference type="Proteomes" id="UP000288603"/>
    </source>
</evidence>
<evidence type="ECO:0000256" key="4">
    <source>
        <dbReference type="ARBA" id="ARBA00022692"/>
    </source>
</evidence>
<organism evidence="9 10">
    <name type="scientific">Labedella populi</name>
    <dbReference type="NCBI Taxonomy" id="2498850"/>
    <lineage>
        <taxon>Bacteria</taxon>
        <taxon>Bacillati</taxon>
        <taxon>Actinomycetota</taxon>
        <taxon>Actinomycetes</taxon>
        <taxon>Micrococcales</taxon>
        <taxon>Microbacteriaceae</taxon>
        <taxon>Labedella</taxon>
    </lineage>
</organism>
<dbReference type="InterPro" id="IPR035906">
    <property type="entry name" value="MetI-like_sf"/>
</dbReference>
<evidence type="ECO:0000256" key="5">
    <source>
        <dbReference type="ARBA" id="ARBA00022989"/>
    </source>
</evidence>
<dbReference type="InterPro" id="IPR045621">
    <property type="entry name" value="BPD_transp_1_N"/>
</dbReference>
<feature type="domain" description="ABC transmembrane type-1" evidence="8">
    <location>
        <begin position="95"/>
        <end position="303"/>
    </location>
</feature>
<keyword evidence="2 7" id="KW-0813">Transport</keyword>
<name>A0A444Q6F2_9MICO</name>
<gene>
    <name evidence="9" type="ORF">ELQ92_11640</name>
</gene>
<comment type="similarity">
    <text evidence="7">Belongs to the binding-protein-dependent transport system permease family.</text>
</comment>
<comment type="caution">
    <text evidence="9">The sequence shown here is derived from an EMBL/GenBank/DDBJ whole genome shotgun (WGS) entry which is preliminary data.</text>
</comment>
<feature type="transmembrane region" description="Helical" evidence="7">
    <location>
        <begin position="133"/>
        <end position="161"/>
    </location>
</feature>
<keyword evidence="10" id="KW-1185">Reference proteome</keyword>
<dbReference type="OrthoDB" id="9778910at2"/>
<evidence type="ECO:0000256" key="7">
    <source>
        <dbReference type="RuleBase" id="RU363032"/>
    </source>
</evidence>
<dbReference type="SUPFAM" id="SSF161098">
    <property type="entry name" value="MetI-like"/>
    <property type="match status" value="1"/>
</dbReference>
<feature type="transmembrane region" description="Helical" evidence="7">
    <location>
        <begin position="173"/>
        <end position="196"/>
    </location>
</feature>
<evidence type="ECO:0000313" key="9">
    <source>
        <dbReference type="EMBL" id="RWZ59491.1"/>
    </source>
</evidence>
<comment type="subcellular location">
    <subcellularLocation>
        <location evidence="1 7">Cell membrane</location>
        <topology evidence="1 7">Multi-pass membrane protein</topology>
    </subcellularLocation>
</comment>
<feature type="transmembrane region" description="Helical" evidence="7">
    <location>
        <begin position="99"/>
        <end position="121"/>
    </location>
</feature>
<accession>A0A444Q6F2</accession>
<dbReference type="EMBL" id="RZNC01000004">
    <property type="protein sequence ID" value="RWZ59491.1"/>
    <property type="molecule type" value="Genomic_DNA"/>
</dbReference>
<sequence>MIRFILRRLLVGLVLVVAVSALAYALLYANSDNIARRILGQNATTELVARKTAELGLDRPLWQQYSDWLVHAVQGQFGRSWFTGELVATGVTSRLSVTLSIVLGATILSAVVGVVLGVLAATRGGWVDRLVQFVSILGFAIPGFLVALGLVLVFSLQLGLFKATGYVPPTSSIAGWLSSVTLPVVALALGTIVVVAQQVRGSVADARERDYVRTLRSRGLSSRRVVARHVLRNAAGPALAVLAVQFVGLLGGAVIVEQIFAIPGLGQLAVSSTVKADIPMVMGLVMATAVLVVLVNLVIDLAQAALNPKVRLS</sequence>
<protein>
    <submittedName>
        <fullName evidence="9">ABC transporter permease</fullName>
    </submittedName>
</protein>
<proteinExistence type="inferred from homology"/>
<reference evidence="9 10" key="1">
    <citation type="submission" date="2018-12" db="EMBL/GenBank/DDBJ databases">
        <authorList>
            <person name="Li F."/>
        </authorList>
    </citation>
    <scope>NUCLEOTIDE SEQUENCE [LARGE SCALE GENOMIC DNA]</scope>
    <source>
        <strain evidence="9 10">8H24J-4-2</strain>
    </source>
</reference>